<dbReference type="Pfam" id="PF01078">
    <property type="entry name" value="Mg_chelatase"/>
    <property type="match status" value="1"/>
</dbReference>
<evidence type="ECO:0000313" key="6">
    <source>
        <dbReference type="Proteomes" id="UP000886891"/>
    </source>
</evidence>
<dbReference type="GO" id="GO:0003677">
    <property type="term" value="F:DNA binding"/>
    <property type="evidence" value="ECO:0007669"/>
    <property type="project" value="InterPro"/>
</dbReference>
<comment type="caution">
    <text evidence="5">The sequence shown here is derived from an EMBL/GenBank/DDBJ whole genome shotgun (WGS) entry which is preliminary data.</text>
</comment>
<reference evidence="5" key="2">
    <citation type="journal article" date="2021" name="PeerJ">
        <title>Extensive microbial diversity within the chicken gut microbiome revealed by metagenomics and culture.</title>
        <authorList>
            <person name="Gilroy R."/>
            <person name="Ravi A."/>
            <person name="Getino M."/>
            <person name="Pursley I."/>
            <person name="Horton D.L."/>
            <person name="Alikhan N.F."/>
            <person name="Baker D."/>
            <person name="Gharbi K."/>
            <person name="Hall N."/>
            <person name="Watson M."/>
            <person name="Adriaenssens E.M."/>
            <person name="Foster-Nyarko E."/>
            <person name="Jarju S."/>
            <person name="Secka A."/>
            <person name="Antonio M."/>
            <person name="Oren A."/>
            <person name="Chaudhuri R.R."/>
            <person name="La Ragione R."/>
            <person name="Hildebrand F."/>
            <person name="Pallen M.J."/>
        </authorList>
    </citation>
    <scope>NUCLEOTIDE SEQUENCE</scope>
    <source>
        <strain evidence="5">23406</strain>
    </source>
</reference>
<dbReference type="InterPro" id="IPR014721">
    <property type="entry name" value="Ribsml_uS5_D2-typ_fold_subgr"/>
</dbReference>
<dbReference type="SUPFAM" id="SSF54211">
    <property type="entry name" value="Ribosomal protein S5 domain 2-like"/>
    <property type="match status" value="1"/>
</dbReference>
<keyword evidence="2" id="KW-0547">Nucleotide-binding</keyword>
<dbReference type="InterPro" id="IPR003593">
    <property type="entry name" value="AAA+_ATPase"/>
</dbReference>
<gene>
    <name evidence="5" type="ORF">IAB14_05095</name>
</gene>
<dbReference type="Pfam" id="PF13541">
    <property type="entry name" value="ChlI"/>
    <property type="match status" value="1"/>
</dbReference>
<dbReference type="SUPFAM" id="SSF52540">
    <property type="entry name" value="P-loop containing nucleoside triphosphate hydrolases"/>
    <property type="match status" value="1"/>
</dbReference>
<evidence type="ECO:0000256" key="1">
    <source>
        <dbReference type="ARBA" id="ARBA00006354"/>
    </source>
</evidence>
<organism evidence="5 6">
    <name type="scientific">Candidatus Stercoripulliclostridium merdipullorum</name>
    <dbReference type="NCBI Taxonomy" id="2840952"/>
    <lineage>
        <taxon>Bacteria</taxon>
        <taxon>Bacillati</taxon>
        <taxon>Bacillota</taxon>
        <taxon>Clostridia</taxon>
        <taxon>Eubacteriales</taxon>
        <taxon>Candidatus Stercoripulliclostridium</taxon>
    </lineage>
</organism>
<dbReference type="PRINTS" id="PR01657">
    <property type="entry name" value="MCMFAMILY"/>
</dbReference>
<dbReference type="EMBL" id="DVOH01000038">
    <property type="protein sequence ID" value="HIV00470.1"/>
    <property type="molecule type" value="Genomic_DNA"/>
</dbReference>
<dbReference type="Gene3D" id="3.40.50.300">
    <property type="entry name" value="P-loop containing nucleotide triphosphate hydrolases"/>
    <property type="match status" value="1"/>
</dbReference>
<evidence type="ECO:0000313" key="5">
    <source>
        <dbReference type="EMBL" id="HIV00470.1"/>
    </source>
</evidence>
<dbReference type="InterPro" id="IPR045006">
    <property type="entry name" value="CHLI-like"/>
</dbReference>
<evidence type="ECO:0000256" key="3">
    <source>
        <dbReference type="ARBA" id="ARBA00022840"/>
    </source>
</evidence>
<accession>A0A9D1NCV0</accession>
<dbReference type="PANTHER" id="PTHR32039">
    <property type="entry name" value="MAGNESIUM-CHELATASE SUBUNIT CHLI"/>
    <property type="match status" value="1"/>
</dbReference>
<dbReference type="NCBIfam" id="TIGR00368">
    <property type="entry name" value="YifB family Mg chelatase-like AAA ATPase"/>
    <property type="match status" value="1"/>
</dbReference>
<dbReference type="Proteomes" id="UP000886891">
    <property type="component" value="Unassembled WGS sequence"/>
</dbReference>
<protein>
    <submittedName>
        <fullName evidence="5">YifB family Mg chelatase-like AAA ATPase</fullName>
    </submittedName>
</protein>
<evidence type="ECO:0000259" key="4">
    <source>
        <dbReference type="SMART" id="SM00382"/>
    </source>
</evidence>
<evidence type="ECO:0000256" key="2">
    <source>
        <dbReference type="ARBA" id="ARBA00022741"/>
    </source>
</evidence>
<proteinExistence type="inferred from homology"/>
<dbReference type="AlphaFoldDB" id="A0A9D1NCV0"/>
<dbReference type="Gene3D" id="3.30.230.10">
    <property type="match status" value="1"/>
</dbReference>
<dbReference type="GO" id="GO:0005524">
    <property type="term" value="F:ATP binding"/>
    <property type="evidence" value="ECO:0007669"/>
    <property type="project" value="UniProtKB-KW"/>
</dbReference>
<feature type="domain" description="AAA+ ATPase" evidence="4">
    <location>
        <begin position="213"/>
        <end position="375"/>
    </location>
</feature>
<dbReference type="SMART" id="SM00382">
    <property type="entry name" value="AAA"/>
    <property type="match status" value="1"/>
</dbReference>
<dbReference type="InterPro" id="IPR027417">
    <property type="entry name" value="P-loop_NTPase"/>
</dbReference>
<dbReference type="PANTHER" id="PTHR32039:SF7">
    <property type="entry name" value="COMPETENCE PROTEIN COMM"/>
    <property type="match status" value="1"/>
</dbReference>
<dbReference type="InterPro" id="IPR000523">
    <property type="entry name" value="Mg_chelatse_chII-like_cat_dom"/>
</dbReference>
<dbReference type="InterPro" id="IPR020568">
    <property type="entry name" value="Ribosomal_Su5_D2-typ_SF"/>
</dbReference>
<sequence length="509" mass="55438">MLIKLKSYALEGLDGYPVDVETDTQGGIAAFDIVGLPSSSVKEARNRVRSAIKNSSFDFMPKRVTVNLAPADTKKDGSLYDFPMAIGFLASTGQIATERLKDYVMIGELSLDGGIRRVNGVLPLLIGAFQDGYRKFLIPAENAKEASYIEGIEVYPVKTLSDAAAFLGGYLAIEPVRHTVYDKAKTAKRYAFDLKDVKGQAAAKRALEIAVAGGHNLLMCGSPGAGKTLLAKCVPGVMPDMSFEEAIETTKIHSVAGLLDGEEGMVSVRPFRSPHHTATLLSLTGGGNRSTPGEISLAHNGVLFLDEMPEYAKKTLETLRQPLEDGVISVARVARSVEYPARFMLIASMNPCPCGYLNSRLKDCTCSEQEIRKYRARISGPLMDRIDLYVEVDGVEYRELRGSREEESSSVVKARVEAAREIQAKRFADAPMFVNAAMGNAEIKRYCRLDEASEALLQRSFDAYRLTARGATRILKVARTIADLAGRAEIGVGDLSEAIAYRTRLTGEL</sequence>
<dbReference type="InterPro" id="IPR004482">
    <property type="entry name" value="Mg_chelat-rel"/>
</dbReference>
<keyword evidence="3" id="KW-0067">ATP-binding</keyword>
<dbReference type="InterPro" id="IPR025158">
    <property type="entry name" value="Mg_chelat-rel_C"/>
</dbReference>
<comment type="similarity">
    <text evidence="1">Belongs to the Mg-chelatase subunits D/I family. ComM subfamily.</text>
</comment>
<reference evidence="5" key="1">
    <citation type="submission" date="2020-10" db="EMBL/GenBank/DDBJ databases">
        <authorList>
            <person name="Gilroy R."/>
        </authorList>
    </citation>
    <scope>NUCLEOTIDE SEQUENCE</scope>
    <source>
        <strain evidence="5">23406</strain>
    </source>
</reference>
<name>A0A9D1NCV0_9FIRM</name>
<dbReference type="Pfam" id="PF13335">
    <property type="entry name" value="Mg_chelatase_C"/>
    <property type="match status" value="1"/>
</dbReference>
<dbReference type="InterPro" id="IPR001208">
    <property type="entry name" value="MCM_dom"/>
</dbReference>